<dbReference type="KEGG" id="vg:18158310"/>
<dbReference type="Pfam" id="PF04660">
    <property type="entry name" value="Nanovirus_coat"/>
    <property type="match status" value="1"/>
</dbReference>
<dbReference type="EMBL" id="KC978959">
    <property type="protein sequence ID" value="AHC72187.1"/>
    <property type="molecule type" value="Genomic_DNA"/>
</dbReference>
<dbReference type="Proteomes" id="UP000201040">
    <property type="component" value="Genome"/>
</dbReference>
<proteinExistence type="inferred from homology"/>
<feature type="region of interest" description="Disordered" evidence="8">
    <location>
        <begin position="1"/>
        <end position="24"/>
    </location>
</feature>
<dbReference type="GeneID" id="18158310"/>
<organism evidence="9 10">
    <name type="scientific">Black medic leaf roll virus</name>
    <dbReference type="NCBI Taxonomy" id="2038729"/>
    <lineage>
        <taxon>Viruses</taxon>
        <taxon>Monodnaviria</taxon>
        <taxon>Shotokuvirae</taxon>
        <taxon>Cressdnaviricota</taxon>
        <taxon>Arfiviricetes</taxon>
        <taxon>Mulpavirales</taxon>
        <taxon>Nanoviridae</taxon>
        <taxon>Nanovirus</taxon>
        <taxon>Nanovirus medicagonis</taxon>
    </lineage>
</organism>
<feature type="compositionally biased region" description="Basic residues" evidence="8">
    <location>
        <begin position="8"/>
        <end position="22"/>
    </location>
</feature>
<reference evidence="9 10" key="1">
    <citation type="journal article" date="2014" name="J. Gen. Virol.">
        <title>Genome diversity and evidence of recombination and reassortment in nanoviruses from Europe.</title>
        <authorList>
            <person name="Grigoras I."/>
            <person name="Ginzo A.I."/>
            <person name="Martin D.P."/>
            <person name="Varsani A."/>
            <person name="Romero J."/>
            <person name="Mammadov A.Ch."/>
            <person name="Huseynova I.M."/>
            <person name="Aliyev J.A."/>
            <person name="Kheyr-Pour A."/>
            <person name="Huss H."/>
            <person name="Ziebell H."/>
            <person name="Timchenko T."/>
            <person name="Vetten H.J."/>
            <person name="Gronenborn B."/>
        </authorList>
    </citation>
    <scope>NUCLEOTIDE SEQUENCE [LARGE SCALE GENOMIC DNA]</scope>
    <source>
        <strain evidence="9">Bjuv_153</strain>
    </source>
</reference>
<evidence type="ECO:0000256" key="6">
    <source>
        <dbReference type="ARBA" id="ARBA00022844"/>
    </source>
</evidence>
<evidence type="ECO:0000313" key="9">
    <source>
        <dbReference type="EMBL" id="AHC72187.1"/>
    </source>
</evidence>
<gene>
    <name evidence="9" type="primary">CP</name>
</gene>
<evidence type="ECO:0000256" key="2">
    <source>
        <dbReference type="ARBA" id="ARBA00008736"/>
    </source>
</evidence>
<keyword evidence="5" id="KW-0167">Capsid protein</keyword>
<dbReference type="RefSeq" id="YP_008997802.1">
    <property type="nucleotide sequence ID" value="NC_023304.1"/>
</dbReference>
<evidence type="ECO:0000256" key="8">
    <source>
        <dbReference type="SAM" id="MobiDB-lite"/>
    </source>
</evidence>
<dbReference type="OrthoDB" id="13106at10239"/>
<evidence type="ECO:0000256" key="7">
    <source>
        <dbReference type="ARBA" id="ARBA00031336"/>
    </source>
</evidence>
<evidence type="ECO:0000256" key="3">
    <source>
        <dbReference type="ARBA" id="ARBA00018091"/>
    </source>
</evidence>
<dbReference type="InterPro" id="IPR006753">
    <property type="entry name" value="Nanovirus_coat"/>
</dbReference>
<dbReference type="GO" id="GO:0039615">
    <property type="term" value="C:T=1 icosahedral viral capsid"/>
    <property type="evidence" value="ECO:0007669"/>
    <property type="project" value="UniProtKB-KW"/>
</dbReference>
<keyword evidence="6" id="KW-0946">Virion</keyword>
<keyword evidence="10" id="KW-1185">Reference proteome</keyword>
<accession>V9TN95</accession>
<comment type="similarity">
    <text evidence="2">Belongs to the nanoviridae capsid protein family.</text>
</comment>
<evidence type="ECO:0000256" key="1">
    <source>
        <dbReference type="ARBA" id="ARBA00004328"/>
    </source>
</evidence>
<evidence type="ECO:0000256" key="4">
    <source>
        <dbReference type="ARBA" id="ARBA00022431"/>
    </source>
</evidence>
<sequence length="173" mass="19291">MVRTNWPMRRRAVGKRSSRRGYGRFYPNTPTSRVLYHSSAVLQKDSITGTEIKPDGEVGRYNMKRIMLTCTVKIPPGELMNFLVVKSSSPLVNWANLFTTPALLVKESAQDMVSIIAKGKIESSGAGVSEVTKSFNKFVKLGSGVSQTQHVYIIMYTSASAKVVLEHRMYIEV</sequence>
<evidence type="ECO:0000313" key="10">
    <source>
        <dbReference type="Proteomes" id="UP000201040"/>
    </source>
</evidence>
<protein>
    <recommendedName>
        <fullName evidence="3">Capsid protein</fullName>
    </recommendedName>
    <alternativeName>
        <fullName evidence="7">Coat protein</fullName>
    </alternativeName>
</protein>
<comment type="subcellular location">
    <subcellularLocation>
        <location evidence="1">Virion</location>
    </subcellularLocation>
</comment>
<evidence type="ECO:0000256" key="5">
    <source>
        <dbReference type="ARBA" id="ARBA00022561"/>
    </source>
</evidence>
<keyword evidence="4" id="KW-1140">T=1 icosahedral capsid protein</keyword>
<name>V9TN95_9VIRU</name>